<dbReference type="PROSITE" id="PS51034">
    <property type="entry name" value="ZP_2"/>
    <property type="match status" value="1"/>
</dbReference>
<accession>A0A5J5CMZ8</accession>
<dbReference type="PANTHER" id="PTHR47130">
    <property type="entry name" value="SI:DKEY-19B23.11-RELATED"/>
    <property type="match status" value="1"/>
</dbReference>
<evidence type="ECO:0000256" key="1">
    <source>
        <dbReference type="ARBA" id="ARBA00023157"/>
    </source>
</evidence>
<dbReference type="Pfam" id="PF00100">
    <property type="entry name" value="Zona_pellucida"/>
    <property type="match status" value="1"/>
</dbReference>
<organism evidence="3 4">
    <name type="scientific">Etheostoma spectabile</name>
    <name type="common">orangethroat darter</name>
    <dbReference type="NCBI Taxonomy" id="54343"/>
    <lineage>
        <taxon>Eukaryota</taxon>
        <taxon>Metazoa</taxon>
        <taxon>Chordata</taxon>
        <taxon>Craniata</taxon>
        <taxon>Vertebrata</taxon>
        <taxon>Euteleostomi</taxon>
        <taxon>Actinopterygii</taxon>
        <taxon>Neopterygii</taxon>
        <taxon>Teleostei</taxon>
        <taxon>Neoteleostei</taxon>
        <taxon>Acanthomorphata</taxon>
        <taxon>Eupercaria</taxon>
        <taxon>Perciformes</taxon>
        <taxon>Percoidei</taxon>
        <taxon>Percidae</taxon>
        <taxon>Etheostomatinae</taxon>
        <taxon>Etheostoma</taxon>
    </lineage>
</organism>
<protein>
    <recommendedName>
        <fullName evidence="2">ZP domain-containing protein</fullName>
    </recommendedName>
</protein>
<dbReference type="PANTHER" id="PTHR47130:SF3">
    <property type="entry name" value="ZONA PELLUCIDA PROTEIN"/>
    <property type="match status" value="1"/>
</dbReference>
<dbReference type="InterPro" id="IPR042235">
    <property type="entry name" value="ZP-C_dom"/>
</dbReference>
<keyword evidence="1" id="KW-1015">Disulfide bond</keyword>
<feature type="non-terminal residue" evidence="3">
    <location>
        <position position="107"/>
    </location>
</feature>
<evidence type="ECO:0000313" key="3">
    <source>
        <dbReference type="EMBL" id="KAA8583107.1"/>
    </source>
</evidence>
<evidence type="ECO:0000313" key="4">
    <source>
        <dbReference type="Proteomes" id="UP000327493"/>
    </source>
</evidence>
<feature type="non-terminal residue" evidence="3">
    <location>
        <position position="1"/>
    </location>
</feature>
<dbReference type="EMBL" id="VOFY01000018">
    <property type="protein sequence ID" value="KAA8583107.1"/>
    <property type="molecule type" value="Genomic_DNA"/>
</dbReference>
<dbReference type="Gene3D" id="2.60.40.4100">
    <property type="entry name" value="Zona pellucida, ZP-C domain"/>
    <property type="match status" value="1"/>
</dbReference>
<reference evidence="3 4" key="1">
    <citation type="submission" date="2019-08" db="EMBL/GenBank/DDBJ databases">
        <title>A chromosome-level genome assembly, high-density linkage maps, and genome scans reveal the genomic architecture of hybrid incompatibilities underlying speciation via character displacement in darters (Percidae: Etheostominae).</title>
        <authorList>
            <person name="Moran R.L."/>
            <person name="Catchen J.M."/>
            <person name="Fuller R.C."/>
        </authorList>
    </citation>
    <scope>NUCLEOTIDE SEQUENCE [LARGE SCALE GENOMIC DNA]</scope>
    <source>
        <strain evidence="3">EspeVRDwgs_2016</strain>
        <tissue evidence="3">Muscle</tissue>
    </source>
</reference>
<dbReference type="Proteomes" id="UP000327493">
    <property type="component" value="Chromosome 18"/>
</dbReference>
<dbReference type="InterPro" id="IPR001507">
    <property type="entry name" value="ZP_dom"/>
</dbReference>
<dbReference type="InterPro" id="IPR055355">
    <property type="entry name" value="ZP-C"/>
</dbReference>
<comment type="caution">
    <text evidence="3">The sequence shown here is derived from an EMBL/GenBank/DDBJ whole genome shotgun (WGS) entry which is preliminary data.</text>
</comment>
<dbReference type="AlphaFoldDB" id="A0A5J5CMZ8"/>
<name>A0A5J5CMZ8_9PERO</name>
<gene>
    <name evidence="3" type="ORF">FQN60_015653</name>
</gene>
<sequence length="107" mass="12521">DTYRAFNNLDSPITKYLQQPLYFEVKLRSTNPEVSLELMSCWATLENDRKSLPRWDIIIDGCPSPKDPFPVKFHPVFPDGRVQYPSHVKRFEVPMFAFADDKENLKS</sequence>
<feature type="domain" description="ZP" evidence="2">
    <location>
        <begin position="1"/>
        <end position="107"/>
    </location>
</feature>
<evidence type="ECO:0000259" key="2">
    <source>
        <dbReference type="PROSITE" id="PS51034"/>
    </source>
</evidence>
<keyword evidence="4" id="KW-1185">Reference proteome</keyword>
<proteinExistence type="predicted"/>